<organism evidence="2 3">
    <name type="scientific">Suillus placidus</name>
    <dbReference type="NCBI Taxonomy" id="48579"/>
    <lineage>
        <taxon>Eukaryota</taxon>
        <taxon>Fungi</taxon>
        <taxon>Dikarya</taxon>
        <taxon>Basidiomycota</taxon>
        <taxon>Agaricomycotina</taxon>
        <taxon>Agaricomycetes</taxon>
        <taxon>Agaricomycetidae</taxon>
        <taxon>Boletales</taxon>
        <taxon>Suillineae</taxon>
        <taxon>Suillaceae</taxon>
        <taxon>Suillus</taxon>
    </lineage>
</organism>
<comment type="caution">
    <text evidence="2">The sequence shown here is derived from an EMBL/GenBank/DDBJ whole genome shotgun (WGS) entry which is preliminary data.</text>
</comment>
<dbReference type="AlphaFoldDB" id="A0A9P7A9Z2"/>
<evidence type="ECO:0000313" key="3">
    <source>
        <dbReference type="Proteomes" id="UP000714275"/>
    </source>
</evidence>
<feature type="region of interest" description="Disordered" evidence="1">
    <location>
        <begin position="303"/>
        <end position="334"/>
    </location>
</feature>
<reference evidence="2" key="1">
    <citation type="journal article" date="2020" name="New Phytol.">
        <title>Comparative genomics reveals dynamic genome evolution in host specialist ectomycorrhizal fungi.</title>
        <authorList>
            <person name="Lofgren L.A."/>
            <person name="Nguyen N.H."/>
            <person name="Vilgalys R."/>
            <person name="Ruytinx J."/>
            <person name="Liao H.L."/>
            <person name="Branco S."/>
            <person name="Kuo A."/>
            <person name="LaButti K."/>
            <person name="Lipzen A."/>
            <person name="Andreopoulos W."/>
            <person name="Pangilinan J."/>
            <person name="Riley R."/>
            <person name="Hundley H."/>
            <person name="Na H."/>
            <person name="Barry K."/>
            <person name="Grigoriev I.V."/>
            <person name="Stajich J.E."/>
            <person name="Kennedy P.G."/>
        </authorList>
    </citation>
    <scope>NUCLEOTIDE SEQUENCE</scope>
    <source>
        <strain evidence="2">DOB743</strain>
    </source>
</reference>
<feature type="compositionally biased region" description="Basic and acidic residues" evidence="1">
    <location>
        <begin position="306"/>
        <end position="315"/>
    </location>
</feature>
<accession>A0A9P7A9Z2</accession>
<protein>
    <submittedName>
        <fullName evidence="2">Uncharacterized protein</fullName>
    </submittedName>
</protein>
<dbReference type="EMBL" id="JABBWD010000001">
    <property type="protein sequence ID" value="KAG1784166.1"/>
    <property type="molecule type" value="Genomic_DNA"/>
</dbReference>
<dbReference type="Proteomes" id="UP000714275">
    <property type="component" value="Unassembled WGS sequence"/>
</dbReference>
<proteinExistence type="predicted"/>
<evidence type="ECO:0000313" key="2">
    <source>
        <dbReference type="EMBL" id="KAG1784166.1"/>
    </source>
</evidence>
<sequence>MYLTPLSVLFHPLYSLERWSILPLYHYATSLTDLPTSVVIEVARQLPSAFVPKKRTRPESVKFLLSHFSCLCAKLGAAPDKVLFSRYLSFIKHPLPSVSRLCIISAYIEMLYGEAVATALRRPYNYLVADPDHISNLDSEPHLSWALLPAKVLVQHLEKLDRADIVKCIGNLPRSRRPGYAHKSRRQCCTALVQHIQQRISCLQSLGDYMFLVNVLSVVPFAVPGTHEYLMSLVLHHEYSTLLVNHLEQPVVPLPERHKQDRRVVPHEVVMDCLRDYVVGSCWQPSVVPMTGAAKGLFTKPATKAAEGKGKHKADGPAGQASPAKKGAGQSKAA</sequence>
<gene>
    <name evidence="2" type="ORF">EV702DRAFT_1040578</name>
</gene>
<name>A0A9P7A9Z2_9AGAM</name>
<dbReference type="OrthoDB" id="2648950at2759"/>
<keyword evidence="3" id="KW-1185">Reference proteome</keyword>
<evidence type="ECO:0000256" key="1">
    <source>
        <dbReference type="SAM" id="MobiDB-lite"/>
    </source>
</evidence>